<feature type="domain" description="ATP synthase F1 complex delta/epsilon subunit N-terminal" evidence="10">
    <location>
        <begin position="8"/>
        <end position="84"/>
    </location>
</feature>
<evidence type="ECO:0000256" key="9">
    <source>
        <dbReference type="RuleBase" id="RU003656"/>
    </source>
</evidence>
<evidence type="ECO:0000256" key="5">
    <source>
        <dbReference type="ARBA" id="ARBA00023136"/>
    </source>
</evidence>
<evidence type="ECO:0000313" key="11">
    <source>
        <dbReference type="EMBL" id="RXW33311.1"/>
    </source>
</evidence>
<dbReference type="InterPro" id="IPR020546">
    <property type="entry name" value="ATP_synth_F1_dsu/esu_N"/>
</dbReference>
<dbReference type="PANTHER" id="PTHR13822">
    <property type="entry name" value="ATP SYNTHASE DELTA/EPSILON CHAIN"/>
    <property type="match status" value="1"/>
</dbReference>
<sequence length="139" mass="14652">MAFDSSPLHVEVVSADGLIWQGDALSVVARTMEGDIGIMANHEPLLAILVPSAAEVLSTEGTREVVAVDGGFLSVADNRVSLLSSYARLAHEISLPEAERELAAAQKALEGGDASTETMQHVHRASAQVRAAKRAAEKH</sequence>
<dbReference type="NCBIfam" id="NF009977">
    <property type="entry name" value="PRK13442.1"/>
    <property type="match status" value="1"/>
</dbReference>
<evidence type="ECO:0000256" key="3">
    <source>
        <dbReference type="ARBA" id="ARBA00022448"/>
    </source>
</evidence>
<dbReference type="InterPro" id="IPR036771">
    <property type="entry name" value="ATPsynth_dsu/esu_N"/>
</dbReference>
<accession>A0A4Q2EII5</accession>
<dbReference type="CDD" id="cd12152">
    <property type="entry name" value="F1-ATPase_delta"/>
    <property type="match status" value="1"/>
</dbReference>
<evidence type="ECO:0000256" key="4">
    <source>
        <dbReference type="ARBA" id="ARBA00023065"/>
    </source>
</evidence>
<dbReference type="GO" id="GO:0045259">
    <property type="term" value="C:proton-transporting ATP synthase complex"/>
    <property type="evidence" value="ECO:0007669"/>
    <property type="project" value="UniProtKB-KW"/>
</dbReference>
<evidence type="ECO:0000256" key="1">
    <source>
        <dbReference type="ARBA" id="ARBA00004202"/>
    </source>
</evidence>
<dbReference type="NCBIfam" id="TIGR01216">
    <property type="entry name" value="ATP_synt_epsi"/>
    <property type="match status" value="1"/>
</dbReference>
<proteinExistence type="inferred from homology"/>
<keyword evidence="12" id="KW-1185">Reference proteome</keyword>
<comment type="caution">
    <text evidence="11">The sequence shown here is derived from an EMBL/GenBank/DDBJ whole genome shotgun (WGS) entry which is preliminary data.</text>
</comment>
<dbReference type="Pfam" id="PF02823">
    <property type="entry name" value="ATP-synt_DE_N"/>
    <property type="match status" value="1"/>
</dbReference>
<dbReference type="OrthoDB" id="9791445at2"/>
<dbReference type="RefSeq" id="WP_129457276.1">
    <property type="nucleotide sequence ID" value="NZ_PPCV01000001.1"/>
</dbReference>
<dbReference type="InterPro" id="IPR001469">
    <property type="entry name" value="ATP_synth_F1_dsu/esu"/>
</dbReference>
<keyword evidence="4 8" id="KW-0406">Ion transport</keyword>
<gene>
    <name evidence="8" type="primary">atpC</name>
    <name evidence="11" type="ORF">C1706_00645</name>
</gene>
<dbReference type="Gene3D" id="2.60.15.10">
    <property type="entry name" value="F0F1 ATP synthase delta/epsilon subunit, N-terminal"/>
    <property type="match status" value="1"/>
</dbReference>
<name>A0A4Q2EII5_9ACTN</name>
<comment type="subunit">
    <text evidence="8 9">F-type ATPases have 2 components, CF(1) - the catalytic core - and CF(0) - the membrane proton channel. CF(1) has five subunits: alpha(3), beta(3), gamma(1), delta(1), epsilon(1). CF(0) has three main subunits: a, b and c.</text>
</comment>
<reference evidence="11 12" key="1">
    <citation type="submission" date="2018-01" db="EMBL/GenBank/DDBJ databases">
        <title>Lactibacter flavus gen. nov., sp. nov., a novel bacterium of the family Propionibacteriaceae isolated from raw milk and dairy products.</title>
        <authorList>
            <person name="Wenning M."/>
            <person name="Breitenwieser F."/>
            <person name="Huptas C."/>
            <person name="von Neubeck M."/>
            <person name="Busse H.-J."/>
            <person name="Scherer S."/>
        </authorList>
    </citation>
    <scope>NUCLEOTIDE SEQUENCE [LARGE SCALE GENOMIC DNA]</scope>
    <source>
        <strain evidence="11 12">VG341</strain>
    </source>
</reference>
<comment type="function">
    <text evidence="8">Produces ATP from ADP in the presence of a proton gradient across the membrane.</text>
</comment>
<comment type="similarity">
    <text evidence="2 8 9">Belongs to the ATPase epsilon chain family.</text>
</comment>
<dbReference type="GO" id="GO:0046933">
    <property type="term" value="F:proton-transporting ATP synthase activity, rotational mechanism"/>
    <property type="evidence" value="ECO:0007669"/>
    <property type="project" value="UniProtKB-UniRule"/>
</dbReference>
<protein>
    <recommendedName>
        <fullName evidence="8">ATP synthase epsilon chain</fullName>
    </recommendedName>
    <alternativeName>
        <fullName evidence="8">ATP synthase F1 sector epsilon subunit</fullName>
    </alternativeName>
    <alternativeName>
        <fullName evidence="8">F-ATPase epsilon subunit</fullName>
    </alternativeName>
</protein>
<evidence type="ECO:0000256" key="6">
    <source>
        <dbReference type="ARBA" id="ARBA00023196"/>
    </source>
</evidence>
<evidence type="ECO:0000256" key="7">
    <source>
        <dbReference type="ARBA" id="ARBA00023310"/>
    </source>
</evidence>
<dbReference type="SUPFAM" id="SSF51344">
    <property type="entry name" value="Epsilon subunit of F1F0-ATP synthase N-terminal domain"/>
    <property type="match status" value="1"/>
</dbReference>
<evidence type="ECO:0000256" key="8">
    <source>
        <dbReference type="HAMAP-Rule" id="MF_00530"/>
    </source>
</evidence>
<dbReference type="GO" id="GO:0005524">
    <property type="term" value="F:ATP binding"/>
    <property type="evidence" value="ECO:0007669"/>
    <property type="project" value="UniProtKB-UniRule"/>
</dbReference>
<keyword evidence="8" id="KW-1003">Cell membrane</keyword>
<keyword evidence="8" id="KW-0375">Hydrogen ion transport</keyword>
<evidence type="ECO:0000256" key="2">
    <source>
        <dbReference type="ARBA" id="ARBA00005712"/>
    </source>
</evidence>
<dbReference type="Proteomes" id="UP000290624">
    <property type="component" value="Unassembled WGS sequence"/>
</dbReference>
<comment type="subcellular location">
    <subcellularLocation>
        <location evidence="1 8">Cell membrane</location>
        <topology evidence="1 8">Peripheral membrane protein</topology>
    </subcellularLocation>
</comment>
<dbReference type="PANTHER" id="PTHR13822:SF10">
    <property type="entry name" value="ATP SYNTHASE EPSILON CHAIN, CHLOROPLASTIC"/>
    <property type="match status" value="1"/>
</dbReference>
<dbReference type="EMBL" id="PPCV01000001">
    <property type="protein sequence ID" value="RXW33311.1"/>
    <property type="molecule type" value="Genomic_DNA"/>
</dbReference>
<dbReference type="GO" id="GO:0005886">
    <property type="term" value="C:plasma membrane"/>
    <property type="evidence" value="ECO:0007669"/>
    <property type="project" value="UniProtKB-SubCell"/>
</dbReference>
<organism evidence="11 12">
    <name type="scientific">Propioniciclava flava</name>
    <dbReference type="NCBI Taxonomy" id="2072026"/>
    <lineage>
        <taxon>Bacteria</taxon>
        <taxon>Bacillati</taxon>
        <taxon>Actinomycetota</taxon>
        <taxon>Actinomycetes</taxon>
        <taxon>Propionibacteriales</taxon>
        <taxon>Propionibacteriaceae</taxon>
        <taxon>Propioniciclava</taxon>
    </lineage>
</organism>
<dbReference type="HAMAP" id="MF_00530">
    <property type="entry name" value="ATP_synth_epsil_bac"/>
    <property type="match status" value="1"/>
</dbReference>
<keyword evidence="3 8" id="KW-0813">Transport</keyword>
<keyword evidence="5 8" id="KW-0472">Membrane</keyword>
<keyword evidence="6 8" id="KW-0139">CF(1)</keyword>
<keyword evidence="7 8" id="KW-0066">ATP synthesis</keyword>
<evidence type="ECO:0000313" key="12">
    <source>
        <dbReference type="Proteomes" id="UP000290624"/>
    </source>
</evidence>
<dbReference type="AlphaFoldDB" id="A0A4Q2EII5"/>
<evidence type="ECO:0000259" key="10">
    <source>
        <dbReference type="Pfam" id="PF02823"/>
    </source>
</evidence>